<feature type="signal peptide" evidence="3">
    <location>
        <begin position="1"/>
        <end position="20"/>
    </location>
</feature>
<feature type="coiled-coil region" evidence="1">
    <location>
        <begin position="449"/>
        <end position="516"/>
    </location>
</feature>
<organism evidence="4 5">
    <name type="scientific">Meloidogyne enterolobii</name>
    <name type="common">Root-knot nematode worm</name>
    <name type="synonym">Meloidogyne mayaguensis</name>
    <dbReference type="NCBI Taxonomy" id="390850"/>
    <lineage>
        <taxon>Eukaryota</taxon>
        <taxon>Metazoa</taxon>
        <taxon>Ecdysozoa</taxon>
        <taxon>Nematoda</taxon>
        <taxon>Chromadorea</taxon>
        <taxon>Rhabditida</taxon>
        <taxon>Tylenchina</taxon>
        <taxon>Tylenchomorpha</taxon>
        <taxon>Tylenchoidea</taxon>
        <taxon>Meloidogynidae</taxon>
        <taxon>Meloidogyninae</taxon>
        <taxon>Meloidogyne</taxon>
    </lineage>
</organism>
<feature type="compositionally biased region" description="Acidic residues" evidence="2">
    <location>
        <begin position="350"/>
        <end position="373"/>
    </location>
</feature>
<gene>
    <name evidence="4" type="ORF">MENT_LOCUS16333</name>
</gene>
<feature type="compositionally biased region" description="Basic and acidic residues" evidence="2">
    <location>
        <begin position="264"/>
        <end position="276"/>
    </location>
</feature>
<dbReference type="EMBL" id="CAJEWN010000101">
    <property type="protein sequence ID" value="CAD2164004.1"/>
    <property type="molecule type" value="Genomic_DNA"/>
</dbReference>
<name>A0A6V7URI1_MELEN</name>
<feature type="region of interest" description="Disordered" evidence="2">
    <location>
        <begin position="240"/>
        <end position="377"/>
    </location>
</feature>
<evidence type="ECO:0000256" key="2">
    <source>
        <dbReference type="SAM" id="MobiDB-lite"/>
    </source>
</evidence>
<feature type="compositionally biased region" description="Basic and acidic residues" evidence="2">
    <location>
        <begin position="240"/>
        <end position="250"/>
    </location>
</feature>
<dbReference type="Proteomes" id="UP000580250">
    <property type="component" value="Unassembled WGS sequence"/>
</dbReference>
<feature type="compositionally biased region" description="Basic and acidic residues" evidence="2">
    <location>
        <begin position="288"/>
        <end position="298"/>
    </location>
</feature>
<dbReference type="AlphaFoldDB" id="A0A6V7URI1"/>
<sequence length="627" mass="73338">MFGRRILILLHFSILPFCFTSEDKHLAKHLFSDEEIQEDVKAVDLVIQAPWVEQNTLGVQRMETKRESNRLTDAQKALFDRHWELETIQLEKPEAPKQVDLELLAEALDIVVEMNPNEKEVVIRMDKLNEWAKEEKDANKNKQELDLNLTKSDEKEAKVEDMTLSQLLKLDMEENKEEEESKDEEKEKQCSEQDKQKFLLNKSVESPIQQQNRTETIFEKINGISGNWWHFTENKQPMEVKTNENKEDKPFVIFGGENEDVGEKEEKEKKEERLQESNENEVFAQIQKGKELRAERPSEMVVIDMNSDEDDSDVESSEEGKIEDKKEAEIEEKEEPMMEIVEIVDLNKENDDEDNDDDDEEDDNSSTLSEEEIKEEKSTGIFSVLTNLLFGGGRFKREAFPFPAIPNSTKIVEQSDVNSGDNIEKIKIIKSFSGRVKMGDKNVEFSGSKLEITKDLGKEEEKNEEEKREEFLKEIFDNDKKIEDLKEEDDKVVEKMEELISKEKKMEEENEKTKNVGEKENIKLTEKAKIAKYLTEMLTKTSEDRPKRDEKIAYVWYCELQYWVAKFVEKEFSLKDNKNESGNVGKVLDEMDVIVEELEYIRSIWGKILGKLAELTDFIGKEFKRRK</sequence>
<feature type="compositionally biased region" description="Basic and acidic residues" evidence="2">
    <location>
        <begin position="318"/>
        <end position="328"/>
    </location>
</feature>
<feature type="compositionally biased region" description="Basic and acidic residues" evidence="2">
    <location>
        <begin position="183"/>
        <end position="194"/>
    </location>
</feature>
<keyword evidence="3" id="KW-0732">Signal</keyword>
<reference evidence="4 5" key="1">
    <citation type="submission" date="2020-08" db="EMBL/GenBank/DDBJ databases">
        <authorList>
            <person name="Koutsovoulos G."/>
            <person name="Danchin GJ E."/>
        </authorList>
    </citation>
    <scope>NUCLEOTIDE SEQUENCE [LARGE SCALE GENOMIC DNA]</scope>
</reference>
<evidence type="ECO:0000256" key="3">
    <source>
        <dbReference type="SAM" id="SignalP"/>
    </source>
</evidence>
<accession>A0A6V7URI1</accession>
<evidence type="ECO:0000256" key="1">
    <source>
        <dbReference type="SAM" id="Coils"/>
    </source>
</evidence>
<evidence type="ECO:0000313" key="5">
    <source>
        <dbReference type="Proteomes" id="UP000580250"/>
    </source>
</evidence>
<evidence type="ECO:0000313" key="4">
    <source>
        <dbReference type="EMBL" id="CAD2164004.1"/>
    </source>
</evidence>
<feature type="region of interest" description="Disordered" evidence="2">
    <location>
        <begin position="168"/>
        <end position="194"/>
    </location>
</feature>
<proteinExistence type="predicted"/>
<keyword evidence="1" id="KW-0175">Coiled coil</keyword>
<protein>
    <submittedName>
        <fullName evidence="4">Uncharacterized protein</fullName>
    </submittedName>
</protein>
<feature type="chain" id="PRO_5027579109" evidence="3">
    <location>
        <begin position="21"/>
        <end position="627"/>
    </location>
</feature>
<comment type="caution">
    <text evidence="4">The sequence shown here is derived from an EMBL/GenBank/DDBJ whole genome shotgun (WGS) entry which is preliminary data.</text>
</comment>
<feature type="compositionally biased region" description="Acidic residues" evidence="2">
    <location>
        <begin position="306"/>
        <end position="317"/>
    </location>
</feature>
<dbReference type="OrthoDB" id="5909535at2759"/>